<dbReference type="eggNOG" id="KOG1550">
    <property type="taxonomic scope" value="Eukaryota"/>
</dbReference>
<evidence type="ECO:0000256" key="1">
    <source>
        <dbReference type="ARBA" id="ARBA00022723"/>
    </source>
</evidence>
<proteinExistence type="predicted"/>
<dbReference type="SUPFAM" id="SSF144232">
    <property type="entry name" value="HIT/MYND zinc finger-like"/>
    <property type="match status" value="1"/>
</dbReference>
<dbReference type="PROSITE" id="PS50865">
    <property type="entry name" value="ZF_MYND_2"/>
    <property type="match status" value="1"/>
</dbReference>
<keyword evidence="9" id="KW-1185">Reference proteome</keyword>
<sequence>MATVHPPHQAIKHPTMQKSPSSSAHSPSSSAVQNNTWTFTSSPANPPPPPSPVTDMTPPRHTLTATTIQPASTSLLEKYLRHIMRQLEYCVELIDDTPALAARAQLDAAAGNPSACIVYALCLHAGSKSLQRDDQEALKWLTKAANTELPLEAQKSVNGSAASDQSQLKAPEPTPSAASSDAPPQNSKHNHHHYRKAVIAAANAMLGDWYRRGVGCGADYNRSFKYLKRATELGDVNALSALAEMYERGAGIHRDDSAAFVYYKKSAEQGYVKSMFKVGQALEKGKGVNVNYMQAKIWYRKATSRGHFPSAVRLATLSLDPAFETYDNLVAAAQQVKTPRTLHDLALAHSSTKHGAKADIRQMKKWLLKAAKMGHARSQWLMGKVYQDGRLHEAPTTKGSQAAESTYTPMQRAFYWYHRAALQGFQPAQWAVCSMYRSGIGIRQDNDMADKWQRASNRCGCQKIRTEAQDQACITGYSLNEANGPIWNGLEQEKPFNLVNTQISADAGLGGMPGISGTPVRFDLTSSASRSGPAVSATATNGPTSGASAGHGVVTSDQTEPYDTDSDGYKDMKVLLESMYLTKGVYLQDRGNSKTVPTLLQLEQYRDTNYDAIAHLKNIKTTFHRAEEYSKLERHEQAVAEYAKGFRAFEGLFDLQHYNLRLLAAVSVSFVLARDPNNSDALLVDCFLNLLNRPCELGIVACTKVIQANAEEVAAYVLRAGYRTRLMLFEEALKDYEIAYRIEGKNACNTPQKDGKECQKGKGKPTLSHALAEIYYQMGVCHSNMEGREHRIASIKAMVHYLGMVGADGRRVPDAHYTIAGNCLALDNVRKLVEHFSKGLEAETVRFHFYPPIINQDLKTRLTLEVKYAVVTGSTHVRTQPWSKVTPTILRMVEGDESSGSVSRECLACGSLGKTRTCGKCRRARYCSVNCQIAHWIRGHSFECRPAKQSPSAAA</sequence>
<dbReference type="PANTHER" id="PTHR46430">
    <property type="entry name" value="PROTEIN SKT5-RELATED"/>
    <property type="match status" value="1"/>
</dbReference>
<gene>
    <name evidence="8" type="ORF">SPPG_02544</name>
</gene>
<evidence type="ECO:0000256" key="3">
    <source>
        <dbReference type="ARBA" id="ARBA00022771"/>
    </source>
</evidence>
<feature type="compositionally biased region" description="Polar residues" evidence="6">
    <location>
        <begin position="537"/>
        <end position="547"/>
    </location>
</feature>
<evidence type="ECO:0000313" key="8">
    <source>
        <dbReference type="EMBL" id="KND02040.1"/>
    </source>
</evidence>
<dbReference type="STRING" id="645134.A0A0L0HM98"/>
<dbReference type="InterPro" id="IPR006597">
    <property type="entry name" value="Sel1-like"/>
</dbReference>
<feature type="region of interest" description="Disordered" evidence="6">
    <location>
        <begin position="523"/>
        <end position="566"/>
    </location>
</feature>
<name>A0A0L0HM98_SPIPD</name>
<dbReference type="GO" id="GO:0008270">
    <property type="term" value="F:zinc ion binding"/>
    <property type="evidence" value="ECO:0007669"/>
    <property type="project" value="UniProtKB-KW"/>
</dbReference>
<dbReference type="OrthoDB" id="2384430at2759"/>
<accession>A0A0L0HM98</accession>
<dbReference type="EMBL" id="KQ257453">
    <property type="protein sequence ID" value="KND02040.1"/>
    <property type="molecule type" value="Genomic_DNA"/>
</dbReference>
<feature type="region of interest" description="Disordered" evidence="6">
    <location>
        <begin position="155"/>
        <end position="192"/>
    </location>
</feature>
<organism evidence="8 9">
    <name type="scientific">Spizellomyces punctatus (strain DAOM BR117)</name>
    <dbReference type="NCBI Taxonomy" id="645134"/>
    <lineage>
        <taxon>Eukaryota</taxon>
        <taxon>Fungi</taxon>
        <taxon>Fungi incertae sedis</taxon>
        <taxon>Chytridiomycota</taxon>
        <taxon>Chytridiomycota incertae sedis</taxon>
        <taxon>Chytridiomycetes</taxon>
        <taxon>Spizellomycetales</taxon>
        <taxon>Spizellomycetaceae</taxon>
        <taxon>Spizellomyces</taxon>
    </lineage>
</organism>
<feature type="compositionally biased region" description="Polar residues" evidence="6">
    <location>
        <begin position="155"/>
        <end position="168"/>
    </location>
</feature>
<dbReference type="VEuPathDB" id="FungiDB:SPPG_02544"/>
<feature type="domain" description="MYND-type" evidence="7">
    <location>
        <begin position="906"/>
        <end position="944"/>
    </location>
</feature>
<dbReference type="Pfam" id="PF01753">
    <property type="entry name" value="zf-MYND"/>
    <property type="match status" value="1"/>
</dbReference>
<dbReference type="Gene3D" id="1.25.40.10">
    <property type="entry name" value="Tetratricopeptide repeat domain"/>
    <property type="match status" value="2"/>
</dbReference>
<reference evidence="8 9" key="1">
    <citation type="submission" date="2009-08" db="EMBL/GenBank/DDBJ databases">
        <title>The Genome Sequence of Spizellomyces punctatus strain DAOM BR117.</title>
        <authorList>
            <consortium name="The Broad Institute Genome Sequencing Platform"/>
            <person name="Russ C."/>
            <person name="Cuomo C."/>
            <person name="Shea T."/>
            <person name="Young S.K."/>
            <person name="Zeng Q."/>
            <person name="Koehrsen M."/>
            <person name="Haas B."/>
            <person name="Borodovsky M."/>
            <person name="Guigo R."/>
            <person name="Alvarado L."/>
            <person name="Berlin A."/>
            <person name="Bochicchio J."/>
            <person name="Borenstein D."/>
            <person name="Chapman S."/>
            <person name="Chen Z."/>
            <person name="Engels R."/>
            <person name="Freedman E."/>
            <person name="Gellesch M."/>
            <person name="Goldberg J."/>
            <person name="Griggs A."/>
            <person name="Gujja S."/>
            <person name="Heiman D."/>
            <person name="Hepburn T."/>
            <person name="Howarth C."/>
            <person name="Jen D."/>
            <person name="Larson L."/>
            <person name="Lewis B."/>
            <person name="Mehta T."/>
            <person name="Park D."/>
            <person name="Pearson M."/>
            <person name="Roberts A."/>
            <person name="Saif S."/>
            <person name="Shenoy N."/>
            <person name="Sisk P."/>
            <person name="Stolte C."/>
            <person name="Sykes S."/>
            <person name="Thomson T."/>
            <person name="Walk T."/>
            <person name="White J."/>
            <person name="Yandava C."/>
            <person name="Burger G."/>
            <person name="Gray M.W."/>
            <person name="Holland P.W.H."/>
            <person name="King N."/>
            <person name="Lang F.B.F."/>
            <person name="Roger A.J."/>
            <person name="Ruiz-Trillo I."/>
            <person name="Lander E."/>
            <person name="Nusbaum C."/>
        </authorList>
    </citation>
    <scope>NUCLEOTIDE SEQUENCE [LARGE SCALE GENOMIC DNA]</scope>
    <source>
        <strain evidence="8 9">DAOM BR117</strain>
    </source>
</reference>
<dbReference type="Proteomes" id="UP000053201">
    <property type="component" value="Unassembled WGS sequence"/>
</dbReference>
<evidence type="ECO:0000259" key="7">
    <source>
        <dbReference type="PROSITE" id="PS50865"/>
    </source>
</evidence>
<feature type="region of interest" description="Disordered" evidence="6">
    <location>
        <begin position="1"/>
        <end position="60"/>
    </location>
</feature>
<evidence type="ECO:0000256" key="6">
    <source>
        <dbReference type="SAM" id="MobiDB-lite"/>
    </source>
</evidence>
<dbReference type="InterPro" id="IPR051726">
    <property type="entry name" value="Chitin_Synth_Reg"/>
</dbReference>
<protein>
    <recommendedName>
        <fullName evidence="7">MYND-type domain-containing protein</fullName>
    </recommendedName>
</protein>
<evidence type="ECO:0000256" key="2">
    <source>
        <dbReference type="ARBA" id="ARBA00022737"/>
    </source>
</evidence>
<dbReference type="SMART" id="SM00671">
    <property type="entry name" value="SEL1"/>
    <property type="match status" value="7"/>
</dbReference>
<evidence type="ECO:0000256" key="5">
    <source>
        <dbReference type="PROSITE-ProRule" id="PRU00134"/>
    </source>
</evidence>
<keyword evidence="1" id="KW-0479">Metal-binding</keyword>
<keyword evidence="2" id="KW-0677">Repeat</keyword>
<dbReference type="InterPro" id="IPR002893">
    <property type="entry name" value="Znf_MYND"/>
</dbReference>
<keyword evidence="3 5" id="KW-0863">Zinc-finger</keyword>
<dbReference type="AlphaFoldDB" id="A0A0L0HM98"/>
<feature type="compositionally biased region" description="Low complexity" evidence="6">
    <location>
        <begin position="175"/>
        <end position="187"/>
    </location>
</feature>
<keyword evidence="4" id="KW-0862">Zinc</keyword>
<dbReference type="Gene3D" id="6.10.140.2220">
    <property type="match status" value="1"/>
</dbReference>
<dbReference type="SUPFAM" id="SSF48452">
    <property type="entry name" value="TPR-like"/>
    <property type="match status" value="1"/>
</dbReference>
<evidence type="ECO:0000256" key="4">
    <source>
        <dbReference type="ARBA" id="ARBA00022833"/>
    </source>
</evidence>
<dbReference type="InParanoid" id="A0A0L0HM98"/>
<dbReference type="SUPFAM" id="SSF81901">
    <property type="entry name" value="HCP-like"/>
    <property type="match status" value="2"/>
</dbReference>
<dbReference type="RefSeq" id="XP_016610079.1">
    <property type="nucleotide sequence ID" value="XM_016750828.1"/>
</dbReference>
<evidence type="ECO:0000313" key="9">
    <source>
        <dbReference type="Proteomes" id="UP000053201"/>
    </source>
</evidence>
<dbReference type="Pfam" id="PF08238">
    <property type="entry name" value="Sel1"/>
    <property type="match status" value="7"/>
</dbReference>
<dbReference type="InterPro" id="IPR011990">
    <property type="entry name" value="TPR-like_helical_dom_sf"/>
</dbReference>
<dbReference type="GeneID" id="27686122"/>
<dbReference type="PROSITE" id="PS01360">
    <property type="entry name" value="ZF_MYND_1"/>
    <property type="match status" value="1"/>
</dbReference>
<feature type="compositionally biased region" description="Low complexity" evidence="6">
    <location>
        <begin position="19"/>
        <end position="31"/>
    </location>
</feature>